<accession>A0A840G928</accession>
<dbReference type="PANTHER" id="PTHR38777:SF1">
    <property type="entry name" value="DNAK SUPPRESSOR PROTEIN"/>
    <property type="match status" value="1"/>
</dbReference>
<sequence length="91" mass="9956">MTDICDQVPERDVGDWIDAAVRCEEDFLAGAREAQQRADQTQGKTVADSAENCSSCGAAIPQARREAVPGVDLCVACRTRVELYNKQRGIR</sequence>
<protein>
    <submittedName>
        <fullName evidence="6">Phage/conjugal plasmid C-4 type zinc finger TraR family protein</fullName>
    </submittedName>
</protein>
<dbReference type="PROSITE" id="PS51128">
    <property type="entry name" value="ZF_DKSA_2"/>
    <property type="match status" value="1"/>
</dbReference>
<organism evidence="6 7">
    <name type="scientific">Rhodocyclus tenuis</name>
    <name type="common">Rhodospirillum tenue</name>
    <dbReference type="NCBI Taxonomy" id="1066"/>
    <lineage>
        <taxon>Bacteria</taxon>
        <taxon>Pseudomonadati</taxon>
        <taxon>Pseudomonadota</taxon>
        <taxon>Betaproteobacteria</taxon>
        <taxon>Rhodocyclales</taxon>
        <taxon>Rhodocyclaceae</taxon>
        <taxon>Rhodocyclus</taxon>
    </lineage>
</organism>
<dbReference type="InterPro" id="IPR000962">
    <property type="entry name" value="Znf_DskA_TraR"/>
</dbReference>
<dbReference type="GO" id="GO:1900378">
    <property type="term" value="P:positive regulation of secondary metabolite biosynthetic process"/>
    <property type="evidence" value="ECO:0007669"/>
    <property type="project" value="TreeGrafter"/>
</dbReference>
<evidence type="ECO:0000313" key="6">
    <source>
        <dbReference type="EMBL" id="MBB4248375.1"/>
    </source>
</evidence>
<keyword evidence="1" id="KW-0479">Metal-binding</keyword>
<dbReference type="PROSITE" id="PS01102">
    <property type="entry name" value="ZF_DKSA_1"/>
    <property type="match status" value="1"/>
</dbReference>
<dbReference type="Gene3D" id="1.20.120.910">
    <property type="entry name" value="DksA, coiled-coil domain"/>
    <property type="match status" value="1"/>
</dbReference>
<evidence type="ECO:0000256" key="2">
    <source>
        <dbReference type="ARBA" id="ARBA00022771"/>
    </source>
</evidence>
<dbReference type="Proteomes" id="UP000587070">
    <property type="component" value="Unassembled WGS sequence"/>
</dbReference>
<name>A0A840G928_RHOTE</name>
<proteinExistence type="predicted"/>
<keyword evidence="2" id="KW-0863">Zinc-finger</keyword>
<dbReference type="AlphaFoldDB" id="A0A840G928"/>
<dbReference type="Pfam" id="PF01258">
    <property type="entry name" value="zf-dskA_traR"/>
    <property type="match status" value="1"/>
</dbReference>
<comment type="caution">
    <text evidence="6">The sequence shown here is derived from an EMBL/GenBank/DDBJ whole genome shotgun (WGS) entry which is preliminary data.</text>
</comment>
<dbReference type="OrthoDB" id="9811543at2"/>
<dbReference type="PANTHER" id="PTHR38777">
    <property type="entry name" value="FELS-2 PROPHAGE PROTEIN"/>
    <property type="match status" value="1"/>
</dbReference>
<feature type="zinc finger region" description="dksA C4-type" evidence="4">
    <location>
        <begin position="53"/>
        <end position="77"/>
    </location>
</feature>
<evidence type="ECO:0000256" key="1">
    <source>
        <dbReference type="ARBA" id="ARBA00022723"/>
    </source>
</evidence>
<feature type="domain" description="Zinc finger DksA/TraR C4-type" evidence="5">
    <location>
        <begin position="51"/>
        <end position="82"/>
    </location>
</feature>
<evidence type="ECO:0000259" key="5">
    <source>
        <dbReference type="Pfam" id="PF01258"/>
    </source>
</evidence>
<keyword evidence="3" id="KW-0862">Zinc</keyword>
<evidence type="ECO:0000313" key="7">
    <source>
        <dbReference type="Proteomes" id="UP000587070"/>
    </source>
</evidence>
<evidence type="ECO:0000256" key="3">
    <source>
        <dbReference type="ARBA" id="ARBA00022833"/>
    </source>
</evidence>
<dbReference type="GO" id="GO:0008270">
    <property type="term" value="F:zinc ion binding"/>
    <property type="evidence" value="ECO:0007669"/>
    <property type="project" value="UniProtKB-KW"/>
</dbReference>
<dbReference type="SUPFAM" id="SSF57716">
    <property type="entry name" value="Glucocorticoid receptor-like (DNA-binding domain)"/>
    <property type="match status" value="1"/>
</dbReference>
<keyword evidence="7" id="KW-1185">Reference proteome</keyword>
<evidence type="ECO:0000256" key="4">
    <source>
        <dbReference type="PROSITE-ProRule" id="PRU00510"/>
    </source>
</evidence>
<dbReference type="InterPro" id="IPR020458">
    <property type="entry name" value="Znf_DskA_TraR_CS"/>
</dbReference>
<gene>
    <name evidence="6" type="ORF">GGD90_002767</name>
</gene>
<dbReference type="RefSeq" id="WP_153117382.1">
    <property type="nucleotide sequence ID" value="NZ_JACIGE010000010.1"/>
</dbReference>
<reference evidence="6 7" key="1">
    <citation type="submission" date="2020-08" db="EMBL/GenBank/DDBJ databases">
        <title>Genome sequencing of Purple Non-Sulfur Bacteria from various extreme environments.</title>
        <authorList>
            <person name="Mayer M."/>
        </authorList>
    </citation>
    <scope>NUCLEOTIDE SEQUENCE [LARGE SCALE GENOMIC DNA]</scope>
    <source>
        <strain evidence="6 7">2761</strain>
    </source>
</reference>
<dbReference type="EMBL" id="JACIGE010000010">
    <property type="protein sequence ID" value="MBB4248375.1"/>
    <property type="molecule type" value="Genomic_DNA"/>
</dbReference>